<gene>
    <name evidence="3" type="ORF">AAF712_014045</name>
</gene>
<feature type="domain" description="Fungal-type protein kinase" evidence="2">
    <location>
        <begin position="299"/>
        <end position="622"/>
    </location>
</feature>
<dbReference type="EMBL" id="JBBXMP010000241">
    <property type="protein sequence ID" value="KAL0059237.1"/>
    <property type="molecule type" value="Genomic_DNA"/>
</dbReference>
<dbReference type="PANTHER" id="PTHR38248:SF2">
    <property type="entry name" value="FUNK1 11"/>
    <property type="match status" value="1"/>
</dbReference>
<organism evidence="3 4">
    <name type="scientific">Marasmius tenuissimus</name>
    <dbReference type="NCBI Taxonomy" id="585030"/>
    <lineage>
        <taxon>Eukaryota</taxon>
        <taxon>Fungi</taxon>
        <taxon>Dikarya</taxon>
        <taxon>Basidiomycota</taxon>
        <taxon>Agaricomycotina</taxon>
        <taxon>Agaricomycetes</taxon>
        <taxon>Agaricomycetidae</taxon>
        <taxon>Agaricales</taxon>
        <taxon>Marasmiineae</taxon>
        <taxon>Marasmiaceae</taxon>
        <taxon>Marasmius</taxon>
    </lineage>
</organism>
<evidence type="ECO:0000313" key="3">
    <source>
        <dbReference type="EMBL" id="KAL0059237.1"/>
    </source>
</evidence>
<feature type="region of interest" description="Disordered" evidence="1">
    <location>
        <begin position="248"/>
        <end position="289"/>
    </location>
</feature>
<dbReference type="InterPro" id="IPR040976">
    <property type="entry name" value="Pkinase_fungal"/>
</dbReference>
<dbReference type="Pfam" id="PF17667">
    <property type="entry name" value="Pkinase_fungal"/>
    <property type="match status" value="1"/>
</dbReference>
<dbReference type="PANTHER" id="PTHR38248">
    <property type="entry name" value="FUNK1 6"/>
    <property type="match status" value="1"/>
</dbReference>
<dbReference type="Gene3D" id="1.10.510.10">
    <property type="entry name" value="Transferase(Phosphotransferase) domain 1"/>
    <property type="match status" value="1"/>
</dbReference>
<protein>
    <recommendedName>
        <fullName evidence="2">Fungal-type protein kinase domain-containing protein</fullName>
    </recommendedName>
</protein>
<evidence type="ECO:0000313" key="4">
    <source>
        <dbReference type="Proteomes" id="UP001437256"/>
    </source>
</evidence>
<proteinExistence type="predicted"/>
<evidence type="ECO:0000256" key="1">
    <source>
        <dbReference type="SAM" id="MobiDB-lite"/>
    </source>
</evidence>
<name>A0ABR2ZC44_9AGAR</name>
<accession>A0ABR2ZC44</accession>
<dbReference type="Proteomes" id="UP001437256">
    <property type="component" value="Unassembled WGS sequence"/>
</dbReference>
<comment type="caution">
    <text evidence="3">The sequence shown here is derived from an EMBL/GenBank/DDBJ whole genome shotgun (WGS) entry which is preliminary data.</text>
</comment>
<sequence length="764" mass="86589">MNLYRIRDVAPFLRKDLLLTENVHIEDFVISIVKDLYDTEDPLPILRRILDCTTQIANGKIPPCKAGGEQAVAEKIPIIISKLRSCKVTGETDRYAPFVESSNAGLSVLQHVKIDGIPDLDINDMYFLRHDPTEIVGHHHMSDFSNRRKPDVTATSRAIAKQVFSQMIALSEDTLDKLAPKPTPVALSWEHVFNGLELKRKKTPDGLKAQLAALDGPYTAPYTTASTTEGTEAASMGELEDIFDEFDRLSSRGPPLDTTRSVQADVGQSAESSRERKRGRSPAPDRATKHVEVDIEDQAHPVIQVFGYGAEMMNAGFDRAHAMNWLITDTVVHLWYFDREGPIQTSGFDFVLQLPYFLAFLYLLQRFQAKHWGFIPQMRSDGTGVRYRTPGKDGEESIFSMEGPRMHTYTYGLGGRCTRTKKGTFTHDQRKGILKLSFPEISRQSESVIIKEAAKRCREDKATLACLPEVVYSQDFDDFSTSRIRKRLGIKLVDKRARTARALFFVRYKPITKLTSDWKTFMSSFWELLYTHATLWIRGIEHGDISERNLYYELKRDGSIQPKLCDYDLSHIAGQERPAGASNTGTRRFQAAELLKNISMIGYTAKVFRHDCESFAWVLIWILGRYNGGKLIEKPDFETWKDPSYLRVSAAREEFRDEHRKKLFLLRNTGLPNGLFQRAFIFLDLFYGITSEIDAAGREEFAAEAMGDGKRIAELKEKVAELDTLPDTMNRVTQSLLFAMDGGAECLKRFEALPQKVLDVGGKA</sequence>
<dbReference type="SUPFAM" id="SSF56112">
    <property type="entry name" value="Protein kinase-like (PK-like)"/>
    <property type="match status" value="1"/>
</dbReference>
<dbReference type="InterPro" id="IPR011009">
    <property type="entry name" value="Kinase-like_dom_sf"/>
</dbReference>
<reference evidence="3 4" key="1">
    <citation type="submission" date="2024-05" db="EMBL/GenBank/DDBJ databases">
        <title>A draft genome resource for the thread blight pathogen Marasmius tenuissimus strain MS-2.</title>
        <authorList>
            <person name="Yulfo-Soto G.E."/>
            <person name="Baruah I.K."/>
            <person name="Amoako-Attah I."/>
            <person name="Bukari Y."/>
            <person name="Meinhardt L.W."/>
            <person name="Bailey B.A."/>
            <person name="Cohen S.P."/>
        </authorList>
    </citation>
    <scope>NUCLEOTIDE SEQUENCE [LARGE SCALE GENOMIC DNA]</scope>
    <source>
        <strain evidence="3 4">MS-2</strain>
    </source>
</reference>
<evidence type="ECO:0000259" key="2">
    <source>
        <dbReference type="Pfam" id="PF17667"/>
    </source>
</evidence>
<keyword evidence="4" id="KW-1185">Reference proteome</keyword>